<evidence type="ECO:0000256" key="1">
    <source>
        <dbReference type="SAM" id="MobiDB-lite"/>
    </source>
</evidence>
<organism evidence="7">
    <name type="scientific">freshwater metagenome</name>
    <dbReference type="NCBI Taxonomy" id="449393"/>
    <lineage>
        <taxon>unclassified sequences</taxon>
        <taxon>metagenomes</taxon>
        <taxon>ecological metagenomes</taxon>
    </lineage>
</organism>
<keyword evidence="2" id="KW-1133">Transmembrane helix</keyword>
<dbReference type="EMBL" id="CAESGF010000015">
    <property type="protein sequence ID" value="CAB4364595.1"/>
    <property type="molecule type" value="Genomic_DNA"/>
</dbReference>
<evidence type="ECO:0000313" key="4">
    <source>
        <dbReference type="EMBL" id="CAB4733915.1"/>
    </source>
</evidence>
<dbReference type="EMBL" id="CAFBOL010000036">
    <property type="protein sequence ID" value="CAB4991946.1"/>
    <property type="molecule type" value="Genomic_DNA"/>
</dbReference>
<protein>
    <submittedName>
        <fullName evidence="7">Unannotated protein</fullName>
    </submittedName>
</protein>
<evidence type="ECO:0000256" key="2">
    <source>
        <dbReference type="SAM" id="Phobius"/>
    </source>
</evidence>
<feature type="transmembrane region" description="Helical" evidence="2">
    <location>
        <begin position="12"/>
        <end position="29"/>
    </location>
</feature>
<dbReference type="AlphaFoldDB" id="A0A6J7K9C2"/>
<dbReference type="EMBL" id="CAFBIY010000192">
    <property type="protein sequence ID" value="CAB4853047.1"/>
    <property type="molecule type" value="Genomic_DNA"/>
</dbReference>
<proteinExistence type="predicted"/>
<evidence type="ECO:0000313" key="8">
    <source>
        <dbReference type="EMBL" id="CAB4991946.1"/>
    </source>
</evidence>
<gene>
    <name evidence="4" type="ORF">UFOPK2656_02331</name>
    <name evidence="5" type="ORF">UFOPK3099_01849</name>
    <name evidence="6" type="ORF">UFOPK3267_02571</name>
    <name evidence="7" type="ORF">UFOPK3651_02910</name>
    <name evidence="8" type="ORF">UFOPK3931_01527</name>
    <name evidence="3" type="ORF">UFOPK4189_02354</name>
</gene>
<evidence type="ECO:0000313" key="6">
    <source>
        <dbReference type="EMBL" id="CAB4853047.1"/>
    </source>
</evidence>
<feature type="compositionally biased region" description="Pro residues" evidence="1">
    <location>
        <begin position="163"/>
        <end position="182"/>
    </location>
</feature>
<feature type="transmembrane region" description="Helical" evidence="2">
    <location>
        <begin position="117"/>
        <end position="135"/>
    </location>
</feature>
<evidence type="ECO:0000313" key="7">
    <source>
        <dbReference type="EMBL" id="CAB4951871.1"/>
    </source>
</evidence>
<name>A0A6J7K9C2_9ZZZZ</name>
<feature type="transmembrane region" description="Helical" evidence="2">
    <location>
        <begin position="49"/>
        <end position="73"/>
    </location>
</feature>
<feature type="region of interest" description="Disordered" evidence="1">
    <location>
        <begin position="141"/>
        <end position="182"/>
    </location>
</feature>
<accession>A0A6J7K9C2</accession>
<keyword evidence="2" id="KW-0472">Membrane</keyword>
<reference evidence="7" key="1">
    <citation type="submission" date="2020-05" db="EMBL/GenBank/DDBJ databases">
        <authorList>
            <person name="Chiriac C."/>
            <person name="Salcher M."/>
            <person name="Ghai R."/>
            <person name="Kavagutti S V."/>
        </authorList>
    </citation>
    <scope>NUCLEOTIDE SEQUENCE</scope>
</reference>
<dbReference type="EMBL" id="CAFBMT010000024">
    <property type="protein sequence ID" value="CAB4951871.1"/>
    <property type="molecule type" value="Genomic_DNA"/>
</dbReference>
<sequence length="182" mass="18766">MDLSKISKGGQIYAGAGLVYFIASFLPWYKIDIPAELQAFIGKADVNAWGDIGFLWGSLWALVFLAGAALVVLPAFGVKVPKLPAIAYLASAAVASLFTLLKLVIGEDDPIKATYGIYLATLATLGATFGAFLLFKESGGSLDDLKDPNKIKASFGGGHPGGSTPPPPPPPGMTPPPPPPAG</sequence>
<dbReference type="EMBL" id="CAFAAV010000154">
    <property type="protein sequence ID" value="CAB4828272.1"/>
    <property type="molecule type" value="Genomic_DNA"/>
</dbReference>
<evidence type="ECO:0000313" key="5">
    <source>
        <dbReference type="EMBL" id="CAB4828272.1"/>
    </source>
</evidence>
<feature type="transmembrane region" description="Helical" evidence="2">
    <location>
        <begin position="85"/>
        <end position="105"/>
    </location>
</feature>
<dbReference type="EMBL" id="CAEZYF010000016">
    <property type="protein sequence ID" value="CAB4733915.1"/>
    <property type="molecule type" value="Genomic_DNA"/>
</dbReference>
<keyword evidence="2" id="KW-0812">Transmembrane</keyword>
<evidence type="ECO:0000313" key="3">
    <source>
        <dbReference type="EMBL" id="CAB4364595.1"/>
    </source>
</evidence>